<comment type="caution">
    <text evidence="2">The sequence shown here is derived from an EMBL/GenBank/DDBJ whole genome shotgun (WGS) entry which is preliminary data.</text>
</comment>
<sequence>MNLTPCEKMKQRIMNEDIKIVSKNSYGKDNYSYSLVTDSTGDIVERLIVEPMFPEISNEEQAFSLAHELGHHQAYMKRSKLSRTFFTNIRDIKGRNFFSLFTFPFIIYDEYKAWKNASKICKEEQILNSLEANHSYEYRKQFALQTYWSEYKNNMFGTLKWFVSTYIFCILIVLFLYLTYQAQIYIPLLHDVQEAIGTSGNRTGFVNSIYTLFIVTMLILELMKLIININFTEYKGTVFGNKRK</sequence>
<protein>
    <submittedName>
        <fullName evidence="2">Uncharacterized protein</fullName>
    </submittedName>
</protein>
<keyword evidence="1" id="KW-1133">Transmembrane helix</keyword>
<name>A0A5M9GGU4_9BACI</name>
<gene>
    <name evidence="2" type="ORF">FYW06_27975</name>
</gene>
<evidence type="ECO:0000313" key="3">
    <source>
        <dbReference type="Proteomes" id="UP000325411"/>
    </source>
</evidence>
<dbReference type="AlphaFoldDB" id="A0A5M9GGU4"/>
<dbReference type="EMBL" id="VXCE01000044">
    <property type="protein sequence ID" value="KAA8473021.1"/>
    <property type="molecule type" value="Genomic_DNA"/>
</dbReference>
<accession>A0A5M9GGU4</accession>
<reference evidence="2 3" key="1">
    <citation type="submission" date="2019-09" db="EMBL/GenBank/DDBJ databases">
        <authorList>
            <person name="Geng P."/>
            <person name="Wan X."/>
            <person name="Zhou G."/>
            <person name="Yuan Z."/>
            <person name="Hu X."/>
        </authorList>
    </citation>
    <scope>NUCLEOTIDE SEQUENCE [LARGE SCALE GENOMIC DNA]</scope>
    <source>
        <strain evidence="2 3">EFR-4</strain>
    </source>
</reference>
<feature type="transmembrane region" description="Helical" evidence="1">
    <location>
        <begin position="209"/>
        <end position="227"/>
    </location>
</feature>
<dbReference type="Proteomes" id="UP000325411">
    <property type="component" value="Unassembled WGS sequence"/>
</dbReference>
<evidence type="ECO:0000313" key="2">
    <source>
        <dbReference type="EMBL" id="KAA8473021.1"/>
    </source>
</evidence>
<proteinExistence type="predicted"/>
<dbReference type="RefSeq" id="WP_153623559.1">
    <property type="nucleotide sequence ID" value="NZ_CP064082.1"/>
</dbReference>
<evidence type="ECO:0000256" key="1">
    <source>
        <dbReference type="SAM" id="Phobius"/>
    </source>
</evidence>
<keyword evidence="1" id="KW-0812">Transmembrane</keyword>
<organism evidence="2 3">
    <name type="scientific">Bacillus paranthracis</name>
    <dbReference type="NCBI Taxonomy" id="2026186"/>
    <lineage>
        <taxon>Bacteria</taxon>
        <taxon>Bacillati</taxon>
        <taxon>Bacillota</taxon>
        <taxon>Bacilli</taxon>
        <taxon>Bacillales</taxon>
        <taxon>Bacillaceae</taxon>
        <taxon>Bacillus</taxon>
        <taxon>Bacillus cereus group</taxon>
    </lineage>
</organism>
<keyword evidence="1" id="KW-0472">Membrane</keyword>
<feature type="transmembrane region" description="Helical" evidence="1">
    <location>
        <begin position="161"/>
        <end position="180"/>
    </location>
</feature>